<sequence length="448" mass="46153">MKGSRSGPDGGWTVSPTAWARTTGAAGRRRLLTAAMAALLVAACGSTNTTSSGGGGGNIKTDSAGHVSYGVLSCFTGPLAVLGQAMLQGSQVAQKVINDAGGVLGKPLDLSHADTQCDEADAVPAVHQLLASNNASGIIGPETQEIAAVSPIISAARILTEFQGGSTAFDKNANQYLWRDSPSDSQLGVAMALYAQKKGYKSAALLFSSDIAQQTIPKPIRATWEKFGNTIVSDVTVAPGQTSYRTQVQNIINAHPDVIFTQLDPQTAAVMFQNFKELNNLAIPIVGTDVTSGDDYLKAITYPIAHDHLISVFGTNATGAAADNFAKAFAAQNGPTAQPIAGANYAYDAVISLALAMDKAGTTDGPAVIASMKQVTDPPGTPCDAYADCLKGIKGGSKIKMDGSSGDLIFNQYNNVFGPYGAFQADATTGKEAQVQLLSATDLAAATP</sequence>
<reference evidence="4 5" key="1">
    <citation type="journal article" date="2017" name="Nature">
        <title>Atmospheric trace gases support primary production in Antarctic desert surface soil.</title>
        <authorList>
            <person name="Ji M."/>
            <person name="Greening C."/>
            <person name="Vanwonterghem I."/>
            <person name="Carere C.R."/>
            <person name="Bay S.K."/>
            <person name="Steen J.A."/>
            <person name="Montgomery K."/>
            <person name="Lines T."/>
            <person name="Beardall J."/>
            <person name="van Dorst J."/>
            <person name="Snape I."/>
            <person name="Stott M.B."/>
            <person name="Hugenholtz P."/>
            <person name="Ferrari B.C."/>
        </authorList>
    </citation>
    <scope>NUCLEOTIDE SEQUENCE [LARGE SCALE GENOMIC DNA]</scope>
    <source>
        <strain evidence="4">RRmetagenome_bin12</strain>
    </source>
</reference>
<name>A0A2W5ZAP8_9BACT</name>
<organism evidence="4 5">
    <name type="scientific">Candidatus Aeolococcus gillhamiae</name>
    <dbReference type="NCBI Taxonomy" id="3127015"/>
    <lineage>
        <taxon>Bacteria</taxon>
        <taxon>Bacillati</taxon>
        <taxon>Candidatus Dormiibacterota</taxon>
        <taxon>Candidatus Dormibacteria</taxon>
        <taxon>Candidatus Aeolococcales</taxon>
        <taxon>Candidatus Aeolococcaceae</taxon>
        <taxon>Candidatus Aeolococcus</taxon>
    </lineage>
</organism>
<dbReference type="InterPro" id="IPR028082">
    <property type="entry name" value="Peripla_BP_I"/>
</dbReference>
<dbReference type="PANTHER" id="PTHR30483">
    <property type="entry name" value="LEUCINE-SPECIFIC-BINDING PROTEIN"/>
    <property type="match status" value="1"/>
</dbReference>
<dbReference type="AlphaFoldDB" id="A0A2W5ZAP8"/>
<dbReference type="SUPFAM" id="SSF53822">
    <property type="entry name" value="Periplasmic binding protein-like I"/>
    <property type="match status" value="1"/>
</dbReference>
<dbReference type="InterPro" id="IPR028081">
    <property type="entry name" value="Leu-bd"/>
</dbReference>
<dbReference type="Proteomes" id="UP000248724">
    <property type="component" value="Unassembled WGS sequence"/>
</dbReference>
<evidence type="ECO:0000259" key="3">
    <source>
        <dbReference type="Pfam" id="PF13458"/>
    </source>
</evidence>
<dbReference type="Gene3D" id="3.40.50.2300">
    <property type="match status" value="2"/>
</dbReference>
<comment type="similarity">
    <text evidence="1">Belongs to the leucine-binding protein family.</text>
</comment>
<evidence type="ECO:0000313" key="4">
    <source>
        <dbReference type="EMBL" id="PZR79946.1"/>
    </source>
</evidence>
<evidence type="ECO:0000313" key="5">
    <source>
        <dbReference type="Proteomes" id="UP000248724"/>
    </source>
</evidence>
<dbReference type="EMBL" id="QHBU01000181">
    <property type="protein sequence ID" value="PZR79946.1"/>
    <property type="molecule type" value="Genomic_DNA"/>
</dbReference>
<gene>
    <name evidence="4" type="ORF">DLM65_09480</name>
</gene>
<dbReference type="Pfam" id="PF13458">
    <property type="entry name" value="Peripla_BP_6"/>
    <property type="match status" value="1"/>
</dbReference>
<feature type="domain" description="Leucine-binding protein" evidence="3">
    <location>
        <begin position="70"/>
        <end position="376"/>
    </location>
</feature>
<dbReference type="InterPro" id="IPR051010">
    <property type="entry name" value="BCAA_transport"/>
</dbReference>
<dbReference type="PANTHER" id="PTHR30483:SF6">
    <property type="entry name" value="PERIPLASMIC BINDING PROTEIN OF ABC TRANSPORTER FOR NATURAL AMINO ACIDS"/>
    <property type="match status" value="1"/>
</dbReference>
<accession>A0A2W5ZAP8</accession>
<evidence type="ECO:0000256" key="1">
    <source>
        <dbReference type="ARBA" id="ARBA00010062"/>
    </source>
</evidence>
<evidence type="ECO:0000256" key="2">
    <source>
        <dbReference type="ARBA" id="ARBA00022729"/>
    </source>
</evidence>
<comment type="caution">
    <text evidence="4">The sequence shown here is derived from an EMBL/GenBank/DDBJ whole genome shotgun (WGS) entry which is preliminary data.</text>
</comment>
<keyword evidence="2" id="KW-0732">Signal</keyword>
<proteinExistence type="inferred from homology"/>
<protein>
    <recommendedName>
        <fullName evidence="3">Leucine-binding protein domain-containing protein</fullName>
    </recommendedName>
</protein>